<dbReference type="InterPro" id="IPR036188">
    <property type="entry name" value="FAD/NAD-bd_sf"/>
</dbReference>
<name>A0A1X6P5P7_PORUM</name>
<dbReference type="SUPFAM" id="SSF51905">
    <property type="entry name" value="FAD/NAD(P)-binding domain"/>
    <property type="match status" value="1"/>
</dbReference>
<feature type="region of interest" description="Disordered" evidence="1">
    <location>
        <begin position="1"/>
        <end position="22"/>
    </location>
</feature>
<evidence type="ECO:0000313" key="4">
    <source>
        <dbReference type="Proteomes" id="UP000218209"/>
    </source>
</evidence>
<evidence type="ECO:0000313" key="3">
    <source>
        <dbReference type="EMBL" id="OSX76212.1"/>
    </source>
</evidence>
<dbReference type="InterPro" id="IPR002937">
    <property type="entry name" value="Amino_oxidase"/>
</dbReference>
<proteinExistence type="predicted"/>
<dbReference type="EMBL" id="KV918876">
    <property type="protein sequence ID" value="OSX76212.1"/>
    <property type="molecule type" value="Genomic_DNA"/>
</dbReference>
<dbReference type="Gene3D" id="3.50.50.60">
    <property type="entry name" value="FAD/NAD(P)-binding domain"/>
    <property type="match status" value="1"/>
</dbReference>
<gene>
    <name evidence="3" type="ORF">BU14_0203s0023</name>
</gene>
<evidence type="ECO:0000256" key="1">
    <source>
        <dbReference type="SAM" id="MobiDB-lite"/>
    </source>
</evidence>
<feature type="domain" description="Amine oxidase" evidence="2">
    <location>
        <begin position="359"/>
        <end position="518"/>
    </location>
</feature>
<accession>A0A1X6P5P7</accession>
<sequence>MAVGSARVLGAPSPSPRRRRRPSRLAAVVAAAAATTAVAAAASPAAAVDRYDGCSTVIVGAGIGGAYTAWRLAVDDGGRKAGGRSICVFEAAARPGGRILTFRDAPSPFDGSAVDLGAYRFHRGENVLVRSVAEGRLGLVTHCYSDPLGDTLRGMAAGVNGTADHVTKRVSVCPPALRPVTVARGVRFAAPPGAAFSRADPITDRVEGVAYNPSLPWVIPPPGRWGPTAALRAPRTAFGLLLGPRSPIPEVAKNFLRLVRAPTYDAAMIVADDIVGKLRGAAYKGIKLHEVTVYQVAQAEGMSPEELALSQDTNVGSGVFAQMTVADFLADALRGIALGKGDFDGPRDYVTPVAADASGAGVRRIGMGTIVEGLLDAAKGAGVRVFYKTRLTGVRRAGSGVRLSFSNGASVAAGRAFLNMGKPDVAALGATSLPTAGATRPFARAFGALKVVGLSKAYCWWSDAWWLTRINATAGVVATGGALSSARYHDGSVRCADAAARTGCAGSMLVSYNVGDAAGAESGGYLASHDGTGYYPGSGTDAVRVLKAGSLTARQRLLWAAINEEVGRVHGPVLAAAGGGAAPPPPDVCATASWVDVGVHIASAHNSGLDEKDDALEAFVSPVPGVRLHLVGEAYGQAHGWAEAALRSAERALYHGVGLGRPAWLDARAHTSLIVKFNRGG</sequence>
<dbReference type="AlphaFoldDB" id="A0A1X6P5P7"/>
<dbReference type="Pfam" id="PF01593">
    <property type="entry name" value="Amino_oxidase"/>
    <property type="match status" value="1"/>
</dbReference>
<protein>
    <recommendedName>
        <fullName evidence="2">Amine oxidase domain-containing protein</fullName>
    </recommendedName>
</protein>
<dbReference type="GO" id="GO:0016491">
    <property type="term" value="F:oxidoreductase activity"/>
    <property type="evidence" value="ECO:0007669"/>
    <property type="project" value="InterPro"/>
</dbReference>
<organism evidence="3 4">
    <name type="scientific">Porphyra umbilicalis</name>
    <name type="common">Purple laver</name>
    <name type="synonym">Red alga</name>
    <dbReference type="NCBI Taxonomy" id="2786"/>
    <lineage>
        <taxon>Eukaryota</taxon>
        <taxon>Rhodophyta</taxon>
        <taxon>Bangiophyceae</taxon>
        <taxon>Bangiales</taxon>
        <taxon>Bangiaceae</taxon>
        <taxon>Porphyra</taxon>
    </lineage>
</organism>
<dbReference type="Pfam" id="PF13450">
    <property type="entry name" value="NAD_binding_8"/>
    <property type="match status" value="1"/>
</dbReference>
<dbReference type="Proteomes" id="UP000218209">
    <property type="component" value="Unassembled WGS sequence"/>
</dbReference>
<keyword evidence="4" id="KW-1185">Reference proteome</keyword>
<evidence type="ECO:0000259" key="2">
    <source>
        <dbReference type="Pfam" id="PF01593"/>
    </source>
</evidence>
<reference evidence="3 4" key="1">
    <citation type="submission" date="2017-03" db="EMBL/GenBank/DDBJ databases">
        <title>WGS assembly of Porphyra umbilicalis.</title>
        <authorList>
            <person name="Brawley S.H."/>
            <person name="Blouin N.A."/>
            <person name="Ficko-Blean E."/>
            <person name="Wheeler G.L."/>
            <person name="Lohr M."/>
            <person name="Goodson H.V."/>
            <person name="Jenkins J.W."/>
            <person name="Blaby-Haas C.E."/>
            <person name="Helliwell K.E."/>
            <person name="Chan C."/>
            <person name="Marriage T."/>
            <person name="Bhattacharya D."/>
            <person name="Klein A.S."/>
            <person name="Badis Y."/>
            <person name="Brodie J."/>
            <person name="Cao Y."/>
            <person name="Collen J."/>
            <person name="Dittami S.M."/>
            <person name="Gachon C.M."/>
            <person name="Green B.R."/>
            <person name="Karpowicz S."/>
            <person name="Kim J.W."/>
            <person name="Kudahl U."/>
            <person name="Lin S."/>
            <person name="Michel G."/>
            <person name="Mittag M."/>
            <person name="Olson B.J."/>
            <person name="Pangilinan J."/>
            <person name="Peng Y."/>
            <person name="Qiu H."/>
            <person name="Shu S."/>
            <person name="Singer J.T."/>
            <person name="Smith A.G."/>
            <person name="Sprecher B.N."/>
            <person name="Wagner V."/>
            <person name="Wang W."/>
            <person name="Wang Z.-Y."/>
            <person name="Yan J."/>
            <person name="Yarish C."/>
            <person name="Zoeuner-Riek S."/>
            <person name="Zhuang Y."/>
            <person name="Zou Y."/>
            <person name="Lindquist E.A."/>
            <person name="Grimwood J."/>
            <person name="Barry K."/>
            <person name="Rokhsar D.S."/>
            <person name="Schmutz J."/>
            <person name="Stiller J.W."/>
            <person name="Grossman A.R."/>
            <person name="Prochnik S.E."/>
        </authorList>
    </citation>
    <scope>NUCLEOTIDE SEQUENCE [LARGE SCALE GENOMIC DNA]</scope>
    <source>
        <strain evidence="3">4086291</strain>
    </source>
</reference>